<evidence type="ECO:0000256" key="7">
    <source>
        <dbReference type="ARBA" id="ARBA00023180"/>
    </source>
</evidence>
<evidence type="ECO:0000313" key="11">
    <source>
        <dbReference type="RefSeq" id="XP_033165186.1"/>
    </source>
</evidence>
<dbReference type="RefSeq" id="XP_033165203.1">
    <property type="nucleotide sequence ID" value="XM_033309312.1"/>
</dbReference>
<evidence type="ECO:0000313" key="14">
    <source>
        <dbReference type="RefSeq" id="XP_033165212.1"/>
    </source>
</evidence>
<sequence length="148" mass="16197">MAITTYAYAMCLVLAANLLSVNAIRCHQCNSHDNEDCGGLVVNTPRAQRDNQYLTDCVPPSGEVAFCRKTVINFEQNNERRIERSCGFIPEKIQNACFTADNEGYKQIICTCPDEGCNGASSLLSVRQLGYSLVGSVVSLALASMLRH</sequence>
<evidence type="ECO:0000256" key="6">
    <source>
        <dbReference type="ARBA" id="ARBA00023136"/>
    </source>
</evidence>
<dbReference type="GO" id="GO:0098552">
    <property type="term" value="C:side of membrane"/>
    <property type="evidence" value="ECO:0007669"/>
    <property type="project" value="UniProtKB-KW"/>
</dbReference>
<evidence type="ECO:0000256" key="2">
    <source>
        <dbReference type="ARBA" id="ARBA00022622"/>
    </source>
</evidence>
<evidence type="ECO:0000256" key="1">
    <source>
        <dbReference type="ARBA" id="ARBA00004589"/>
    </source>
</evidence>
<dbReference type="GO" id="GO:0030431">
    <property type="term" value="P:sleep"/>
    <property type="evidence" value="ECO:0007669"/>
    <property type="project" value="InterPro"/>
</dbReference>
<dbReference type="SUPFAM" id="SSF57302">
    <property type="entry name" value="Snake toxin-like"/>
    <property type="match status" value="1"/>
</dbReference>
<evidence type="ECO:0000256" key="5">
    <source>
        <dbReference type="ARBA" id="ARBA00022989"/>
    </source>
</evidence>
<keyword evidence="10" id="KW-1185">Reference proteome</keyword>
<gene>
    <name evidence="11 12 13 14" type="primary">LOC117144219</name>
</gene>
<evidence type="ECO:0000313" key="10">
    <source>
        <dbReference type="Proteomes" id="UP000515162"/>
    </source>
</evidence>
<dbReference type="RefSeq" id="XP_033165212.1">
    <property type="nucleotide sequence ID" value="XM_033309321.1"/>
</dbReference>
<comment type="subcellular location">
    <subcellularLocation>
        <location evidence="1">Membrane</location>
        <topology evidence="1">Lipid-anchor</topology>
        <topology evidence="1">GPI-anchor</topology>
    </subcellularLocation>
</comment>
<accession>A0A6P8KAC3</accession>
<evidence type="ECO:0000256" key="4">
    <source>
        <dbReference type="ARBA" id="ARBA00022729"/>
    </source>
</evidence>
<dbReference type="PANTHER" id="PTHR33562:SF23">
    <property type="entry name" value="PROTEIN QUIVER"/>
    <property type="match status" value="1"/>
</dbReference>
<dbReference type="GeneID" id="117144219"/>
<keyword evidence="5" id="KW-1133">Transmembrane helix</keyword>
<dbReference type="RefSeq" id="XP_033165194.1">
    <property type="nucleotide sequence ID" value="XM_033309303.1"/>
</dbReference>
<dbReference type="RefSeq" id="XP_033165186.1">
    <property type="nucleotide sequence ID" value="XM_033309295.1"/>
</dbReference>
<dbReference type="PANTHER" id="PTHR33562">
    <property type="entry name" value="ATILLA, ISOFORM B-RELATED-RELATED"/>
    <property type="match status" value="1"/>
</dbReference>
<dbReference type="Pfam" id="PF17064">
    <property type="entry name" value="QVR"/>
    <property type="match status" value="1"/>
</dbReference>
<dbReference type="InterPro" id="IPR050975">
    <property type="entry name" value="Sleep_regulator"/>
</dbReference>
<evidence type="ECO:0000256" key="3">
    <source>
        <dbReference type="ARBA" id="ARBA00022692"/>
    </source>
</evidence>
<protein>
    <submittedName>
        <fullName evidence="11 12">Uncharacterized protein LOC117144219 isoform X3</fullName>
    </submittedName>
</protein>
<evidence type="ECO:0000256" key="8">
    <source>
        <dbReference type="ARBA" id="ARBA00023288"/>
    </source>
</evidence>
<keyword evidence="8" id="KW-0449">Lipoprotein</keyword>
<proteinExistence type="predicted"/>
<feature type="signal peptide" evidence="9">
    <location>
        <begin position="1"/>
        <end position="23"/>
    </location>
</feature>
<organism evidence="10 14">
    <name type="scientific">Drosophila mauritiana</name>
    <name type="common">Fruit fly</name>
    <dbReference type="NCBI Taxonomy" id="7226"/>
    <lineage>
        <taxon>Eukaryota</taxon>
        <taxon>Metazoa</taxon>
        <taxon>Ecdysozoa</taxon>
        <taxon>Arthropoda</taxon>
        <taxon>Hexapoda</taxon>
        <taxon>Insecta</taxon>
        <taxon>Pterygota</taxon>
        <taxon>Neoptera</taxon>
        <taxon>Endopterygota</taxon>
        <taxon>Diptera</taxon>
        <taxon>Brachycera</taxon>
        <taxon>Muscomorpha</taxon>
        <taxon>Ephydroidea</taxon>
        <taxon>Drosophilidae</taxon>
        <taxon>Drosophila</taxon>
        <taxon>Sophophora</taxon>
    </lineage>
</organism>
<dbReference type="InterPro" id="IPR045860">
    <property type="entry name" value="Snake_toxin-like_sf"/>
</dbReference>
<keyword evidence="2" id="KW-0336">GPI-anchor</keyword>
<evidence type="ECO:0000313" key="12">
    <source>
        <dbReference type="RefSeq" id="XP_033165194.1"/>
    </source>
</evidence>
<reference evidence="11 12" key="1">
    <citation type="submission" date="2025-04" db="UniProtKB">
        <authorList>
            <consortium name="RefSeq"/>
        </authorList>
    </citation>
    <scope>IDENTIFICATION</scope>
    <source>
        <strain evidence="10">mau12</strain>
        <strain evidence="11 12">Mau12</strain>
        <tissue evidence="11 12">Whole Body</tissue>
    </source>
</reference>
<keyword evidence="3" id="KW-0812">Transmembrane</keyword>
<dbReference type="InterPro" id="IPR031424">
    <property type="entry name" value="QVR-like"/>
</dbReference>
<keyword evidence="7" id="KW-0325">Glycoprotein</keyword>
<evidence type="ECO:0000313" key="13">
    <source>
        <dbReference type="RefSeq" id="XP_033165203.1"/>
    </source>
</evidence>
<feature type="chain" id="PRO_5044653418" evidence="9">
    <location>
        <begin position="24"/>
        <end position="148"/>
    </location>
</feature>
<reference evidence="10" key="2">
    <citation type="submission" date="2025-05" db="UniProtKB">
        <authorList>
            <consortium name="RefSeq"/>
        </authorList>
    </citation>
    <scope>NUCLEOTIDE SEQUENCE [LARGE SCALE GENOMIC DNA]</scope>
    <source>
        <strain evidence="10">mau12</strain>
    </source>
</reference>
<dbReference type="AlphaFoldDB" id="A0A6P8KAC3"/>
<keyword evidence="6" id="KW-0472">Membrane</keyword>
<name>A0A6P8KAC3_DROMA</name>
<dbReference type="GO" id="GO:0032222">
    <property type="term" value="P:regulation of synaptic transmission, cholinergic"/>
    <property type="evidence" value="ECO:0007669"/>
    <property type="project" value="InterPro"/>
</dbReference>
<dbReference type="Proteomes" id="UP000515162">
    <property type="component" value="Chromosome 2L"/>
</dbReference>
<evidence type="ECO:0000256" key="9">
    <source>
        <dbReference type="SAM" id="SignalP"/>
    </source>
</evidence>
<keyword evidence="4 9" id="KW-0732">Signal</keyword>